<gene>
    <name evidence="1" type="ORF">MNBD_IGNAVI01-1791</name>
</gene>
<protein>
    <recommendedName>
        <fullName evidence="2">HicB-like antitoxin of toxin-antitoxin system domain-containing protein</fullName>
    </recommendedName>
</protein>
<accession>A0A3B1CIV7</accession>
<dbReference type="EMBL" id="UOGD01000113">
    <property type="protein sequence ID" value="VAX18715.1"/>
    <property type="molecule type" value="Genomic_DNA"/>
</dbReference>
<organism evidence="1">
    <name type="scientific">hydrothermal vent metagenome</name>
    <dbReference type="NCBI Taxonomy" id="652676"/>
    <lineage>
        <taxon>unclassified sequences</taxon>
        <taxon>metagenomes</taxon>
        <taxon>ecological metagenomes</taxon>
    </lineage>
</organism>
<dbReference type="SUPFAM" id="SSF143100">
    <property type="entry name" value="TTHA1013/TTHA0281-like"/>
    <property type="match status" value="1"/>
</dbReference>
<proteinExistence type="predicted"/>
<evidence type="ECO:0000313" key="1">
    <source>
        <dbReference type="EMBL" id="VAX18715.1"/>
    </source>
</evidence>
<evidence type="ECO:0008006" key="2">
    <source>
        <dbReference type="Google" id="ProtNLM"/>
    </source>
</evidence>
<dbReference type="InterPro" id="IPR035069">
    <property type="entry name" value="TTHA1013/TTHA0281-like"/>
</dbReference>
<sequence>MKPNKTLLASIKIEKNGDGYLATLPGIQGAFAEGDTIEEALFNCADIVKLIFQYRKERGEDLGFNLFSFNKSNSLTVAFPIGIQ</sequence>
<reference evidence="1" key="1">
    <citation type="submission" date="2018-06" db="EMBL/GenBank/DDBJ databases">
        <authorList>
            <person name="Zhirakovskaya E."/>
        </authorList>
    </citation>
    <scope>NUCLEOTIDE SEQUENCE</scope>
</reference>
<dbReference type="Gene3D" id="3.30.160.250">
    <property type="match status" value="1"/>
</dbReference>
<name>A0A3B1CIV7_9ZZZZ</name>
<dbReference type="AlphaFoldDB" id="A0A3B1CIV7"/>